<evidence type="ECO:0008006" key="3">
    <source>
        <dbReference type="Google" id="ProtNLM"/>
    </source>
</evidence>
<dbReference type="RefSeq" id="WP_348737885.1">
    <property type="nucleotide sequence ID" value="NZ_CAXJRC010000011.1"/>
</dbReference>
<reference evidence="1 2" key="1">
    <citation type="submission" date="2024-05" db="EMBL/GenBank/DDBJ databases">
        <authorList>
            <person name="Duchaud E."/>
        </authorList>
    </citation>
    <scope>NUCLEOTIDE SEQUENCE [LARGE SCALE GENOMIC DNA]</scope>
    <source>
        <strain evidence="1">Ena-SAMPLE-TAB-13-05-2024-13:56:06:370-140305</strain>
    </source>
</reference>
<name>A0ABM9PK97_9FLAO</name>
<keyword evidence="2" id="KW-1185">Reference proteome</keyword>
<accession>A0ABM9PK97</accession>
<dbReference type="Proteomes" id="UP001497602">
    <property type="component" value="Unassembled WGS sequence"/>
</dbReference>
<comment type="caution">
    <text evidence="1">The sequence shown here is derived from an EMBL/GenBank/DDBJ whole genome shotgun (WGS) entry which is preliminary data.</text>
</comment>
<organism evidence="1 2">
    <name type="scientific">Tenacibaculum vairaonense</name>
    <dbReference type="NCBI Taxonomy" id="3137860"/>
    <lineage>
        <taxon>Bacteria</taxon>
        <taxon>Pseudomonadati</taxon>
        <taxon>Bacteroidota</taxon>
        <taxon>Flavobacteriia</taxon>
        <taxon>Flavobacteriales</taxon>
        <taxon>Flavobacteriaceae</taxon>
        <taxon>Tenacibaculum</taxon>
    </lineage>
</organism>
<dbReference type="EMBL" id="CAXJRC010000011">
    <property type="protein sequence ID" value="CAL2106075.1"/>
    <property type="molecule type" value="Genomic_DNA"/>
</dbReference>
<sequence length="1715" mass="193298">MQINNKNNLTNKEVTTKPSHKAIALFFIFTFLQSLLPHHQLWANNNGPNAPEAMAFEPVDATDMVNLATGDMSYVLPILNVPSPEGGYPLALSYHAGIAMDQQASWVGLGWSLNPGAINRSINGFPDDWKDSKRTDMIYNIGGESTSNKLSLSVGWGGNGKYSVGLYSAWGENRAFGGETSSYFAFGAHAGFKGKDATLGINAGSNGIGISYASNRIGGGGISLNSTKNGLGISLTSTSGGNFNIANVGTSKNNNSASSATSYSQSGSAIMVDFSLYFKALKINLNYSKSPKLRYWNHDKKTYTATGTLYSGQLNEVLSSQNTKLPYLQDFDAYEVKNNTDRSKANYDNNLTNLAFDHYSIAAQGLSATMSPVISNSGTIHQMRRDINTHTIDGEHNTIMPYRKRSFSKSIGTNNTIHFYMDNEYSSYLSLSSNLLNIPPPAEHTRPSELFDGFEAENSSLNTSFTNNGITFNNYNENSKRITKGSYIETFTNKQILNSNILGFTNSLTNRDDYNEDGIGGFKITTSDGKTYFYTIPVYQKEKFDRSSSLKHDIEDKFFEQHSLDSYATHWLLTAIVGPDYIDTNGNYIIDKNDYGYWVNFDYGKWTDGYTWRTPLEGYEFNEKSKSYGWGSKEIYYLDRIKTRTHTALFVKEARKDNKSSKIKIGNSKTDRKWYTEILLGFSDYNMFKGTDNKIYKPGLYENYAFNSYFDANNQSIRADNSFYYNSKEQKTLRLKEILLLNNSDIPINFSKANGEKPIEIGEMFFTERQRVTCCKGEGHTLIYDSGDKVVQKANKKWKGHYYQQIMDESDVETSSFNLREKAIQVIDFKHDYSLLKNTPNSEATSKGRLTLTELNIKGKAGNNITPPYKFDYYNSENYNPKNRDDWGYTKNNPASSSLKSITNPLGGKINIEYETDDYYEEASISKRVYENGLQFKFYNYNNKLRFDVEKAPESEVQGNFSDYFNIGTPIIADIWACLAHEYNDWGCKSRSGSINIPLKEIDVVTVSDNKVTFETSLSYTSNHRDGLNWLYDAGPMGNDFSRHIMQNTRRGACPDLSGGCSNRTRVTFQYKLIAQNSQKNLAGGGLRVKKIGVFENDTEVSSKTYYYNIPNFDQNPTSTGYKSSGTTSYAPSKHDKDILYLNELPSPGIVYKNVKVLNSDGTYNLYDFKGLDKAVGTNDNFSMGDILKIKVAQNADYTSKHIKSTTTISKINIKKYEETKNFGSIGRLIKVASYNSNDQLLRKVVNSYKTDFNAQKQGVVEESFNSYKYIDNKDEQKINYNISVASIKKIPSVLRSTTTFENGYSFFKDYNSFDFNTGEPLDIITTLSNGTTFKTRNIPAYTIPEYSGELDKNEDGVPDGFGMGSKVDNPTNKNMLTQQAINLTQIKGSRNQWKTTSANITTWNKNWLYRNYDGSLFKPRSNAAKIWRKHKNYVWKGPIENDGAYAGYLGDFDNFNWIYPNEQTNLNWTATSTINLYNHFSSPLETIDINGNKMASVMNGDNTKVEAVANAGYTEIFYSGAENRINNSNFLGKEIQGANYRDNSLAHTGQYSLKLSSGDKGYHMAMHIGDSHRAGDYKISVWINKANADKARIFINDELKSFNGESITSGNWIQLNHYESLSAEYEEIYVTALTGSTLYADDFRIHPLEASMTSYVYNEWGELSYIIGANNLATKYEYDAAGRLFKTYNEVIDTPTITGGFKEVSKNTYHYKTQ</sequence>
<proteinExistence type="predicted"/>
<evidence type="ECO:0000313" key="2">
    <source>
        <dbReference type="Proteomes" id="UP001497602"/>
    </source>
</evidence>
<protein>
    <recommendedName>
        <fullName evidence="3">YD repeat-containing protein</fullName>
    </recommendedName>
</protein>
<gene>
    <name evidence="1" type="ORF">T190115A13A_10231</name>
</gene>
<evidence type="ECO:0000313" key="1">
    <source>
        <dbReference type="EMBL" id="CAL2106075.1"/>
    </source>
</evidence>